<dbReference type="Pfam" id="PF00775">
    <property type="entry name" value="Dioxygenase_C"/>
    <property type="match status" value="1"/>
</dbReference>
<keyword evidence="2" id="KW-0560">Oxidoreductase</keyword>
<dbReference type="RefSeq" id="WP_220133159.1">
    <property type="nucleotide sequence ID" value="NZ_BAABAM010000001.1"/>
</dbReference>
<comment type="caution">
    <text evidence="2">The sequence shown here is derived from an EMBL/GenBank/DDBJ whole genome shotgun (WGS) entry which is preliminary data.</text>
</comment>
<reference evidence="2 3" key="1">
    <citation type="submission" date="2020-07" db="EMBL/GenBank/DDBJ databases">
        <title>Genomic Encyclopedia of Type Strains, Phase IV (KMG-IV): sequencing the most valuable type-strain genomes for metagenomic binning, comparative biology and taxonomic classification.</title>
        <authorList>
            <person name="Goeker M."/>
        </authorList>
    </citation>
    <scope>NUCLEOTIDE SEQUENCE [LARGE SCALE GENOMIC DNA]</scope>
    <source>
        <strain evidence="2 3">DSM 45533</strain>
    </source>
</reference>
<dbReference type="GO" id="GO:0016702">
    <property type="term" value="F:oxidoreductase activity, acting on single donors with incorporation of molecular oxygen, incorporation of two atoms of oxygen"/>
    <property type="evidence" value="ECO:0007669"/>
    <property type="project" value="InterPro"/>
</dbReference>
<evidence type="ECO:0000259" key="1">
    <source>
        <dbReference type="Pfam" id="PF00775"/>
    </source>
</evidence>
<feature type="domain" description="Intradiol ring-cleavage dioxygenases" evidence="1">
    <location>
        <begin position="63"/>
        <end position="163"/>
    </location>
</feature>
<sequence length="276" mass="28251">MTDDIAPSRRDVLAAGLAIGLTAACGTSGQTGAAGGSAGGTATATSGAVCVMTPEVTQGPYYLDNQLVRQDITEGKPGFPLALTLTVVDLTDGCAPVSNAPVEIWHCDAWGYYSGYTDKSPGGQVPAEDGTGDEKTFLRGVQVTDASGVATFTSIVPGWYSPRVTHIHVKVHQGGDIGRTYDGGTTVQTTQILFPDDVVGAYSGLDPYARHVLEPTKLADDQVYGEAERSGGDPKAMVPTLTLLTPSVVEDGYTLTMTLGVDPGATSKGGGGGAPP</sequence>
<dbReference type="CDD" id="cd03457">
    <property type="entry name" value="intradiol_dioxygenase_like"/>
    <property type="match status" value="1"/>
</dbReference>
<dbReference type="PANTHER" id="PTHR34315:SF1">
    <property type="entry name" value="INTRADIOL RING-CLEAVAGE DIOXYGENASES DOMAIN-CONTAINING PROTEIN-RELATED"/>
    <property type="match status" value="1"/>
</dbReference>
<proteinExistence type="predicted"/>
<dbReference type="PROSITE" id="PS51318">
    <property type="entry name" value="TAT"/>
    <property type="match status" value="1"/>
</dbReference>
<dbReference type="Gene3D" id="2.60.130.10">
    <property type="entry name" value="Aromatic compound dioxygenase"/>
    <property type="match status" value="1"/>
</dbReference>
<organism evidence="2 3">
    <name type="scientific">Nonomuraea soli</name>
    <dbReference type="NCBI Taxonomy" id="1032476"/>
    <lineage>
        <taxon>Bacteria</taxon>
        <taxon>Bacillati</taxon>
        <taxon>Actinomycetota</taxon>
        <taxon>Actinomycetes</taxon>
        <taxon>Streptosporangiales</taxon>
        <taxon>Streptosporangiaceae</taxon>
        <taxon>Nonomuraea</taxon>
    </lineage>
</organism>
<dbReference type="Proteomes" id="UP000530928">
    <property type="component" value="Unassembled WGS sequence"/>
</dbReference>
<evidence type="ECO:0000313" key="2">
    <source>
        <dbReference type="EMBL" id="MBA2889366.1"/>
    </source>
</evidence>
<gene>
    <name evidence="2" type="ORF">HNR30_000701</name>
</gene>
<dbReference type="InterPro" id="IPR015889">
    <property type="entry name" value="Intradiol_dOase_core"/>
</dbReference>
<protein>
    <submittedName>
        <fullName evidence="2">Protocatechuate 3,4-dioxygenase beta subunit</fullName>
    </submittedName>
</protein>
<keyword evidence="3" id="KW-1185">Reference proteome</keyword>
<dbReference type="AlphaFoldDB" id="A0A7W0CDX8"/>
<dbReference type="EMBL" id="JACDUR010000001">
    <property type="protein sequence ID" value="MBA2889366.1"/>
    <property type="molecule type" value="Genomic_DNA"/>
</dbReference>
<name>A0A7W0CDX8_9ACTN</name>
<evidence type="ECO:0000313" key="3">
    <source>
        <dbReference type="Proteomes" id="UP000530928"/>
    </source>
</evidence>
<dbReference type="InterPro" id="IPR000627">
    <property type="entry name" value="Intradiol_dOase_C"/>
</dbReference>
<keyword evidence="2" id="KW-0223">Dioxygenase</keyword>
<dbReference type="PANTHER" id="PTHR34315">
    <property type="match status" value="1"/>
</dbReference>
<dbReference type="GO" id="GO:0008199">
    <property type="term" value="F:ferric iron binding"/>
    <property type="evidence" value="ECO:0007669"/>
    <property type="project" value="InterPro"/>
</dbReference>
<dbReference type="SUPFAM" id="SSF49482">
    <property type="entry name" value="Aromatic compound dioxygenase"/>
    <property type="match status" value="1"/>
</dbReference>
<dbReference type="InterPro" id="IPR006311">
    <property type="entry name" value="TAT_signal"/>
</dbReference>
<accession>A0A7W0CDX8</accession>